<dbReference type="GO" id="GO:0008270">
    <property type="term" value="F:zinc ion binding"/>
    <property type="evidence" value="ECO:0007669"/>
    <property type="project" value="UniProtKB-KW"/>
</dbReference>
<accession>A0AAV5FSB6</accession>
<reference evidence="14" key="2">
    <citation type="submission" date="2021-12" db="EMBL/GenBank/DDBJ databases">
        <title>Resequencing data analysis of finger millet.</title>
        <authorList>
            <person name="Hatakeyama M."/>
            <person name="Aluri S."/>
            <person name="Balachadran M.T."/>
            <person name="Sivarajan S.R."/>
            <person name="Poveda L."/>
            <person name="Shimizu-Inatsugi R."/>
            <person name="Schlapbach R."/>
            <person name="Sreeman S.M."/>
            <person name="Shimizu K.K."/>
        </authorList>
    </citation>
    <scope>NUCLEOTIDE SEQUENCE</scope>
</reference>
<evidence type="ECO:0000313" key="15">
    <source>
        <dbReference type="Proteomes" id="UP001054889"/>
    </source>
</evidence>
<dbReference type="GO" id="GO:0061630">
    <property type="term" value="F:ubiquitin protein ligase activity"/>
    <property type="evidence" value="ECO:0007669"/>
    <property type="project" value="UniProtKB-EC"/>
</dbReference>
<evidence type="ECO:0000256" key="3">
    <source>
        <dbReference type="ARBA" id="ARBA00009119"/>
    </source>
</evidence>
<dbReference type="PROSITE" id="PS51081">
    <property type="entry name" value="ZF_SIAH"/>
    <property type="match status" value="1"/>
</dbReference>
<protein>
    <recommendedName>
        <fullName evidence="4">RING-type E3 ubiquitin transferase</fullName>
        <ecNumber evidence="4">2.3.2.27</ecNumber>
    </recommendedName>
</protein>
<dbReference type="Pfam" id="PF21362">
    <property type="entry name" value="Sina_RING"/>
    <property type="match status" value="1"/>
</dbReference>
<comment type="caution">
    <text evidence="14">The sequence shown here is derived from an EMBL/GenBank/DDBJ whole genome shotgun (WGS) entry which is preliminary data.</text>
</comment>
<evidence type="ECO:0000256" key="9">
    <source>
        <dbReference type="ARBA" id="ARBA00022833"/>
    </source>
</evidence>
<name>A0AAV5FSB6_ELECO</name>
<evidence type="ECO:0000256" key="11">
    <source>
        <dbReference type="PROSITE-ProRule" id="PRU00455"/>
    </source>
</evidence>
<dbReference type="AlphaFoldDB" id="A0AAV5FSB6"/>
<evidence type="ECO:0000256" key="12">
    <source>
        <dbReference type="SAM" id="MobiDB-lite"/>
    </source>
</evidence>
<evidence type="ECO:0000256" key="5">
    <source>
        <dbReference type="ARBA" id="ARBA00022679"/>
    </source>
</evidence>
<dbReference type="Gene3D" id="3.30.40.10">
    <property type="entry name" value="Zinc/RING finger domain, C3HC4 (zinc finger)"/>
    <property type="match status" value="1"/>
</dbReference>
<comment type="similarity">
    <text evidence="3">Belongs to the SINA (Seven in absentia) family.</text>
</comment>
<gene>
    <name evidence="14" type="primary">gb26599</name>
    <name evidence="14" type="ORF">PR202_gb26599</name>
</gene>
<dbReference type="Proteomes" id="UP001054889">
    <property type="component" value="Unassembled WGS sequence"/>
</dbReference>
<evidence type="ECO:0000256" key="1">
    <source>
        <dbReference type="ARBA" id="ARBA00000900"/>
    </source>
</evidence>
<evidence type="ECO:0000256" key="8">
    <source>
        <dbReference type="ARBA" id="ARBA00022786"/>
    </source>
</evidence>
<evidence type="ECO:0000256" key="4">
    <source>
        <dbReference type="ARBA" id="ARBA00012483"/>
    </source>
</evidence>
<feature type="domain" description="SIAH-type" evidence="13">
    <location>
        <begin position="115"/>
        <end position="173"/>
    </location>
</feature>
<keyword evidence="15" id="KW-1185">Reference proteome</keyword>
<evidence type="ECO:0000256" key="10">
    <source>
        <dbReference type="ARBA" id="ARBA00024004"/>
    </source>
</evidence>
<dbReference type="EMBL" id="BQKI01000095">
    <property type="protein sequence ID" value="GJN37625.1"/>
    <property type="molecule type" value="Genomic_DNA"/>
</dbReference>
<sequence>MENGERTGAKKAKVVGSPRGQAKQEAEGKEANGGGALVPVNGAAAKVEIMVRMKRTLLHCPLCTLPFTPPIFQCGVGHLACGPCHGQLPGKECRSCDGDGGVYTRCFAMDDVVSSAVVPCPHQALGCRSEVAYHHLADHRRTCPHAPCACPEPGCAFAASPATLAAHLAAPPHAWPVHKLRYGEVLRLRVPESEPRRLLVAEGEKEEEEDGDGRTFALAVGEHGGAVAVTVACVGAAAGTRYMCKMWANGGVAPVTGKVQRVLMETEVPSCSSGGGEKAMFLGVPRKMVHGESKQIHLGVRINKVSSG</sequence>
<evidence type="ECO:0000256" key="2">
    <source>
        <dbReference type="ARBA" id="ARBA00004906"/>
    </source>
</evidence>
<feature type="region of interest" description="Disordered" evidence="12">
    <location>
        <begin position="1"/>
        <end position="35"/>
    </location>
</feature>
<dbReference type="InterPro" id="IPR013010">
    <property type="entry name" value="Znf_SIAH"/>
</dbReference>
<comment type="pathway">
    <text evidence="2">Protein modification; protein ubiquitination.</text>
</comment>
<dbReference type="InterPro" id="IPR049548">
    <property type="entry name" value="Sina-like_RING"/>
</dbReference>
<keyword evidence="6" id="KW-0479">Metal-binding</keyword>
<evidence type="ECO:0000256" key="7">
    <source>
        <dbReference type="ARBA" id="ARBA00022771"/>
    </source>
</evidence>
<dbReference type="SUPFAM" id="SSF49599">
    <property type="entry name" value="TRAF domain-like"/>
    <property type="match status" value="1"/>
</dbReference>
<dbReference type="InterPro" id="IPR013083">
    <property type="entry name" value="Znf_RING/FYVE/PHD"/>
</dbReference>
<evidence type="ECO:0000313" key="14">
    <source>
        <dbReference type="EMBL" id="GJN37625.1"/>
    </source>
</evidence>
<dbReference type="EC" id="2.3.2.27" evidence="4"/>
<organism evidence="14 15">
    <name type="scientific">Eleusine coracana subsp. coracana</name>
    <dbReference type="NCBI Taxonomy" id="191504"/>
    <lineage>
        <taxon>Eukaryota</taxon>
        <taxon>Viridiplantae</taxon>
        <taxon>Streptophyta</taxon>
        <taxon>Embryophyta</taxon>
        <taxon>Tracheophyta</taxon>
        <taxon>Spermatophyta</taxon>
        <taxon>Magnoliopsida</taxon>
        <taxon>Liliopsida</taxon>
        <taxon>Poales</taxon>
        <taxon>Poaceae</taxon>
        <taxon>PACMAD clade</taxon>
        <taxon>Chloridoideae</taxon>
        <taxon>Cynodonteae</taxon>
        <taxon>Eleusininae</taxon>
        <taxon>Eleusine</taxon>
    </lineage>
</organism>
<keyword evidence="8" id="KW-0833">Ubl conjugation pathway</keyword>
<proteinExistence type="inferred from homology"/>
<comment type="catalytic activity">
    <reaction evidence="1">
        <text>S-ubiquitinyl-[E2 ubiquitin-conjugating enzyme]-L-cysteine + [acceptor protein]-L-lysine = [E2 ubiquitin-conjugating enzyme]-L-cysteine + N(6)-ubiquitinyl-[acceptor protein]-L-lysine.</text>
        <dbReference type="EC" id="2.3.2.27"/>
    </reaction>
</comment>
<dbReference type="PANTHER" id="PTHR46632">
    <property type="entry name" value="E3 UBIQUITIN-PROTEIN LIGASE SINA-LIKE 4"/>
    <property type="match status" value="1"/>
</dbReference>
<dbReference type="PANTHER" id="PTHR46632:SF18">
    <property type="entry name" value="OS01G0122200 PROTEIN"/>
    <property type="match status" value="1"/>
</dbReference>
<dbReference type="InterPro" id="IPR044286">
    <property type="entry name" value="SINL_plant"/>
</dbReference>
<evidence type="ECO:0000256" key="6">
    <source>
        <dbReference type="ARBA" id="ARBA00022723"/>
    </source>
</evidence>
<reference evidence="14" key="1">
    <citation type="journal article" date="2018" name="DNA Res.">
        <title>Multiple hybrid de novo genome assembly of finger millet, an orphan allotetraploid crop.</title>
        <authorList>
            <person name="Hatakeyama M."/>
            <person name="Aluri S."/>
            <person name="Balachadran M.T."/>
            <person name="Sivarajan S.R."/>
            <person name="Patrignani A."/>
            <person name="Gruter S."/>
            <person name="Poveda L."/>
            <person name="Shimizu-Inatsugi R."/>
            <person name="Baeten J."/>
            <person name="Francoijs K.J."/>
            <person name="Nataraja K.N."/>
            <person name="Reddy Y.A.N."/>
            <person name="Phadnis S."/>
            <person name="Ravikumar R.L."/>
            <person name="Schlapbach R."/>
            <person name="Sreeman S.M."/>
            <person name="Shimizu K.K."/>
        </authorList>
    </citation>
    <scope>NUCLEOTIDE SEQUENCE</scope>
</reference>
<comment type="function">
    <text evidence="10">E3 ubiquitin-protein ligase that mediates ubiquitination and subsequent proteasomal degradation of target proteins. E3 ubiquitin ligases accept ubiquitin from an E2 ubiquitin-conjugating enzyme in the form of a thioester and then directly transfers the ubiquitin to targeted substrates. It probably triggers the ubiquitin-mediated degradation of different substrates.</text>
</comment>
<keyword evidence="5" id="KW-0808">Transferase</keyword>
<keyword evidence="7 11" id="KW-0863">Zinc-finger</keyword>
<keyword evidence="9" id="KW-0862">Zinc</keyword>
<evidence type="ECO:0000259" key="13">
    <source>
        <dbReference type="PROSITE" id="PS51081"/>
    </source>
</evidence>